<organism evidence="3 4">
    <name type="scientific">Anaerosphaera aminiphila DSM 21120</name>
    <dbReference type="NCBI Taxonomy" id="1120995"/>
    <lineage>
        <taxon>Bacteria</taxon>
        <taxon>Bacillati</taxon>
        <taxon>Bacillota</taxon>
        <taxon>Tissierellia</taxon>
        <taxon>Tissierellales</taxon>
        <taxon>Peptoniphilaceae</taxon>
        <taxon>Anaerosphaera</taxon>
    </lineage>
</organism>
<evidence type="ECO:0000313" key="4">
    <source>
        <dbReference type="Proteomes" id="UP000184032"/>
    </source>
</evidence>
<proteinExistence type="predicted"/>
<evidence type="ECO:0000259" key="2">
    <source>
        <dbReference type="Pfam" id="PF07564"/>
    </source>
</evidence>
<dbReference type="Proteomes" id="UP000184032">
    <property type="component" value="Unassembled WGS sequence"/>
</dbReference>
<gene>
    <name evidence="3" type="ORF">SAMN02745245_01796</name>
</gene>
<name>A0A1M5UJN9_9FIRM</name>
<accession>A0A1M5UJN9</accession>
<dbReference type="Pfam" id="PF07564">
    <property type="entry name" value="DUF1542"/>
    <property type="match status" value="2"/>
</dbReference>
<feature type="non-terminal residue" evidence="3">
    <location>
        <position position="425"/>
    </location>
</feature>
<dbReference type="InterPro" id="IPR011439">
    <property type="entry name" value="DUF1542"/>
</dbReference>
<sequence>MKTWNVGNMSDTESAKFEGVKNAKLIGGSGIQINLVESDNADLVNYFKGNPTNNSRRIVVERTPIGEVGVRYINQLGEVVGEQQIIPIADKDAYYPGDNIVIPDALLTNPAIPEGYHYATAEELIAMGKTQPEYAIAGEKGVEDPKITDIYVHSDKVDYTVNFVNVLTGEAVGTSAFNDYVDVTIKLSESNYTDKIPDGYHYASAEELKEGQVQTDEIKVAKDGIYTVYVIEAKEIIDARNTAKAEVQAAADKKIGEINKVVGADPEEVQAAITNVNTEKEAGFKAIDDSKTTADITTAKDAAIDKINKVALPKGEAEKLADAKAKAKAEIDQAAKDRTEEIKAMDNVSDKAIEDAVAKVEEERAAGNKAVDEATTIEDVGTVKVDAIDKINKVTPKTEAEELADAKAKAKAEIDQAAKDRTAAI</sequence>
<evidence type="ECO:0000313" key="3">
    <source>
        <dbReference type="EMBL" id="SHH63189.1"/>
    </source>
</evidence>
<reference evidence="3 4" key="1">
    <citation type="submission" date="2016-11" db="EMBL/GenBank/DDBJ databases">
        <authorList>
            <person name="Jaros S."/>
            <person name="Januszkiewicz K."/>
            <person name="Wedrychowicz H."/>
        </authorList>
    </citation>
    <scope>NUCLEOTIDE SEQUENCE [LARGE SCALE GENOMIC DNA]</scope>
    <source>
        <strain evidence="3 4">DSM 21120</strain>
    </source>
</reference>
<keyword evidence="4" id="KW-1185">Reference proteome</keyword>
<dbReference type="STRING" id="1120995.SAMN02745245_01796"/>
<feature type="domain" description="DUF1542" evidence="2">
    <location>
        <begin position="323"/>
        <end position="398"/>
    </location>
</feature>
<feature type="domain" description="DUF1542" evidence="2">
    <location>
        <begin position="240"/>
        <end position="311"/>
    </location>
</feature>
<dbReference type="EMBL" id="FQXI01000017">
    <property type="protein sequence ID" value="SHH63189.1"/>
    <property type="molecule type" value="Genomic_DNA"/>
</dbReference>
<feature type="region of interest" description="Disordered" evidence="1">
    <location>
        <begin position="399"/>
        <end position="425"/>
    </location>
</feature>
<evidence type="ECO:0000256" key="1">
    <source>
        <dbReference type="SAM" id="MobiDB-lite"/>
    </source>
</evidence>
<dbReference type="AlphaFoldDB" id="A0A1M5UJN9"/>
<protein>
    <recommendedName>
        <fullName evidence="2">DUF1542 domain-containing protein</fullName>
    </recommendedName>
</protein>